<proteinExistence type="predicted"/>
<feature type="transmembrane region" description="Helical" evidence="6">
    <location>
        <begin position="60"/>
        <end position="81"/>
    </location>
</feature>
<feature type="transmembrane region" description="Helical" evidence="6">
    <location>
        <begin position="152"/>
        <end position="170"/>
    </location>
</feature>
<dbReference type="PANTHER" id="PTHR43124">
    <property type="entry name" value="PURINE EFFLUX PUMP PBUE"/>
    <property type="match status" value="1"/>
</dbReference>
<keyword evidence="5 6" id="KW-0472">Membrane</keyword>
<organism evidence="8 9">
    <name type="scientific">Ketogulonicigenium vulgare (strain WSH-001)</name>
    <dbReference type="NCBI Taxonomy" id="759362"/>
    <lineage>
        <taxon>Bacteria</taxon>
        <taxon>Pseudomonadati</taxon>
        <taxon>Pseudomonadota</taxon>
        <taxon>Alphaproteobacteria</taxon>
        <taxon>Rhodobacterales</taxon>
        <taxon>Roseobacteraceae</taxon>
        <taxon>Ketogulonicigenium</taxon>
    </lineage>
</organism>
<keyword evidence="4 6" id="KW-1133">Transmembrane helix</keyword>
<dbReference type="eggNOG" id="COG2814">
    <property type="taxonomic scope" value="Bacteria"/>
</dbReference>
<feature type="transmembrane region" description="Helical" evidence="6">
    <location>
        <begin position="182"/>
        <end position="203"/>
    </location>
</feature>
<dbReference type="KEGG" id="kvl:KVU_1743"/>
<keyword evidence="9" id="KW-1185">Reference proteome</keyword>
<dbReference type="Proteomes" id="UP000000692">
    <property type="component" value="Chromosome"/>
</dbReference>
<evidence type="ECO:0000256" key="5">
    <source>
        <dbReference type="ARBA" id="ARBA00023136"/>
    </source>
</evidence>
<feature type="transmembrane region" description="Helical" evidence="6">
    <location>
        <begin position="289"/>
        <end position="308"/>
    </location>
</feature>
<dbReference type="InterPro" id="IPR050189">
    <property type="entry name" value="MFS_Efflux_Transporters"/>
</dbReference>
<dbReference type="SUPFAM" id="SSF103473">
    <property type="entry name" value="MFS general substrate transporter"/>
    <property type="match status" value="1"/>
</dbReference>
<feature type="transmembrane region" description="Helical" evidence="6">
    <location>
        <begin position="117"/>
        <end position="140"/>
    </location>
</feature>
<dbReference type="AlphaFoldDB" id="F9Y3G2"/>
<dbReference type="InterPro" id="IPR020846">
    <property type="entry name" value="MFS_dom"/>
</dbReference>
<accession>F9Y3G2</accession>
<dbReference type="EMBL" id="CP002018">
    <property type="protein sequence ID" value="AEM41582.1"/>
    <property type="molecule type" value="Genomic_DNA"/>
</dbReference>
<keyword evidence="3 6" id="KW-0812">Transmembrane</keyword>
<dbReference type="OrthoDB" id="7200137at2"/>
<dbReference type="GO" id="GO:0005886">
    <property type="term" value="C:plasma membrane"/>
    <property type="evidence" value="ECO:0007669"/>
    <property type="project" value="UniProtKB-SubCell"/>
</dbReference>
<dbReference type="Gene3D" id="1.20.1250.20">
    <property type="entry name" value="MFS general substrate transporter like domains"/>
    <property type="match status" value="1"/>
</dbReference>
<evidence type="ECO:0000256" key="1">
    <source>
        <dbReference type="ARBA" id="ARBA00004651"/>
    </source>
</evidence>
<dbReference type="HOGENOM" id="CLU_001265_59_0_5"/>
<sequence>MQSMSHQIAALGTVPMALLHSATARVVAALSVTQFIGWGSMFWLPAVIGPAMAADLQMPLPMIMAGPTVMLVLMAVTSWPLAPIFERRGARSVMIPGALLAVAGLVTLAFAQGPLSFLAAWILIGLAGAGMLTTPAQIAVTEVAGDKARQALGILILTGGLTPTIVWPLTGLLQGIWGWRGAVLVFAALVLLVCVPLHIYALARKPRASKTVQADTAPSRIDPLRLILLSSSFAANGFVTWGFALTIIILFEAGGLTPAEAMLAAAVIGIAQWGGRVLDFFAGRYIPPLIMGLTGAALFPLSFFFLIANAGFSATMGFAVLYGVAGGITAVARATLPLDVFPAGAYARASAQMAVPLNLAFASAPPIVAAILTAAGPQAALWLALVISVFAFCALLGLWHLRRKDRALANIV</sequence>
<feature type="domain" description="Major facilitator superfamily (MFS) profile" evidence="7">
    <location>
        <begin position="26"/>
        <end position="406"/>
    </location>
</feature>
<feature type="transmembrane region" description="Helical" evidence="6">
    <location>
        <begin position="357"/>
        <end position="375"/>
    </location>
</feature>
<dbReference type="PANTHER" id="PTHR43124:SF3">
    <property type="entry name" value="CHLORAMPHENICOL EFFLUX PUMP RV0191"/>
    <property type="match status" value="1"/>
</dbReference>
<dbReference type="Pfam" id="PF07690">
    <property type="entry name" value="MFS_1"/>
    <property type="match status" value="1"/>
</dbReference>
<keyword evidence="2" id="KW-1003">Cell membrane</keyword>
<comment type="subcellular location">
    <subcellularLocation>
        <location evidence="1">Cell membrane</location>
        <topology evidence="1">Multi-pass membrane protein</topology>
    </subcellularLocation>
</comment>
<dbReference type="GO" id="GO:0022857">
    <property type="term" value="F:transmembrane transporter activity"/>
    <property type="evidence" value="ECO:0007669"/>
    <property type="project" value="InterPro"/>
</dbReference>
<evidence type="ECO:0000256" key="2">
    <source>
        <dbReference type="ARBA" id="ARBA00022475"/>
    </source>
</evidence>
<evidence type="ECO:0000256" key="4">
    <source>
        <dbReference type="ARBA" id="ARBA00022989"/>
    </source>
</evidence>
<reference evidence="8 9" key="1">
    <citation type="journal article" date="2011" name="J. Bacteriol.">
        <title>Complete genome sequence of the industrial strain Ketogulonicigenium vulgare WSH-001.</title>
        <authorList>
            <person name="Liu L."/>
            <person name="Li Y."/>
            <person name="Zhang J."/>
            <person name="Zhou Z."/>
            <person name="Liu J."/>
            <person name="Li X."/>
            <person name="Zhou J."/>
            <person name="Du G."/>
            <person name="Wang L."/>
            <person name="Chen J."/>
        </authorList>
    </citation>
    <scope>NUCLEOTIDE SEQUENCE [LARGE SCALE GENOMIC DNA]</scope>
    <source>
        <strain evidence="8 9">WSH-001</strain>
    </source>
</reference>
<gene>
    <name evidence="8" type="ordered locus">KVU_1743</name>
</gene>
<feature type="transmembrane region" description="Helical" evidence="6">
    <location>
        <begin position="381"/>
        <end position="401"/>
    </location>
</feature>
<dbReference type="InterPro" id="IPR036259">
    <property type="entry name" value="MFS_trans_sf"/>
</dbReference>
<feature type="transmembrane region" description="Helical" evidence="6">
    <location>
        <begin position="93"/>
        <end position="111"/>
    </location>
</feature>
<feature type="transmembrane region" description="Helical" evidence="6">
    <location>
        <begin position="314"/>
        <end position="336"/>
    </location>
</feature>
<feature type="transmembrane region" description="Helical" evidence="6">
    <location>
        <begin position="263"/>
        <end position="282"/>
    </location>
</feature>
<name>F9Y3G2_KETVW</name>
<dbReference type="PROSITE" id="PS50850">
    <property type="entry name" value="MFS"/>
    <property type="match status" value="1"/>
</dbReference>
<dbReference type="InterPro" id="IPR011701">
    <property type="entry name" value="MFS"/>
</dbReference>
<evidence type="ECO:0000256" key="6">
    <source>
        <dbReference type="SAM" id="Phobius"/>
    </source>
</evidence>
<evidence type="ECO:0000313" key="8">
    <source>
        <dbReference type="EMBL" id="AEM41582.1"/>
    </source>
</evidence>
<evidence type="ECO:0000256" key="3">
    <source>
        <dbReference type="ARBA" id="ARBA00022692"/>
    </source>
</evidence>
<feature type="transmembrane region" description="Helical" evidence="6">
    <location>
        <begin position="224"/>
        <end position="251"/>
    </location>
</feature>
<protein>
    <submittedName>
        <fullName evidence="8">Transporter</fullName>
    </submittedName>
</protein>
<evidence type="ECO:0000259" key="7">
    <source>
        <dbReference type="PROSITE" id="PS50850"/>
    </source>
</evidence>
<evidence type="ECO:0000313" key="9">
    <source>
        <dbReference type="Proteomes" id="UP000000692"/>
    </source>
</evidence>